<dbReference type="Proteomes" id="UP000232455">
    <property type="component" value="Unassembled WGS sequence"/>
</dbReference>
<keyword evidence="1" id="KW-1133">Transmembrane helix</keyword>
<feature type="transmembrane region" description="Helical" evidence="1">
    <location>
        <begin position="18"/>
        <end position="36"/>
    </location>
</feature>
<gene>
    <name evidence="2" type="ORF">ATI02_5644</name>
</gene>
<evidence type="ECO:0000256" key="1">
    <source>
        <dbReference type="SAM" id="Phobius"/>
    </source>
</evidence>
<name>A0ABX4Q785_9PSED</name>
<dbReference type="RefSeq" id="WP_146166121.1">
    <property type="nucleotide sequence ID" value="NZ_PHHE01000001.1"/>
</dbReference>
<reference evidence="2 3" key="1">
    <citation type="submission" date="2017-11" db="EMBL/GenBank/DDBJ databases">
        <title>Genome sequencing of a diverse group of Pseudomonas species.</title>
        <authorList>
            <person name="Loper J."/>
        </authorList>
    </citation>
    <scope>NUCLEOTIDE SEQUENCE [LARGE SCALE GENOMIC DNA]</scope>
    <source>
        <strain evidence="2 3">LMG 25716</strain>
    </source>
</reference>
<organism evidence="2 3">
    <name type="scientific">Pseudomonas baetica</name>
    <dbReference type="NCBI Taxonomy" id="674054"/>
    <lineage>
        <taxon>Bacteria</taxon>
        <taxon>Pseudomonadati</taxon>
        <taxon>Pseudomonadota</taxon>
        <taxon>Gammaproteobacteria</taxon>
        <taxon>Pseudomonadales</taxon>
        <taxon>Pseudomonadaceae</taxon>
        <taxon>Pseudomonas</taxon>
    </lineage>
</organism>
<dbReference type="EMBL" id="PHHE01000001">
    <property type="protein sequence ID" value="PKA72573.1"/>
    <property type="molecule type" value="Genomic_DNA"/>
</dbReference>
<comment type="caution">
    <text evidence="2">The sequence shown here is derived from an EMBL/GenBank/DDBJ whole genome shotgun (WGS) entry which is preliminary data.</text>
</comment>
<evidence type="ECO:0000313" key="2">
    <source>
        <dbReference type="EMBL" id="PKA72573.1"/>
    </source>
</evidence>
<evidence type="ECO:0000313" key="3">
    <source>
        <dbReference type="Proteomes" id="UP000232455"/>
    </source>
</evidence>
<protein>
    <recommendedName>
        <fullName evidence="4">DUF4760 domain-containing protein</fullName>
    </recommendedName>
</protein>
<sequence>MEVKLDEFITAFFANADWTSIVLAASLAGFSVYRYFSIKKDEFEAREFENYHRMVQSLVRGPDEDRKPYIDAQIAVIFELRFMKKYHSVTLRILERSLPGWRASKTSFVDSVANEAQMTIDYIVRKRGGAIKNC</sequence>
<proteinExistence type="predicted"/>
<keyword evidence="1" id="KW-0812">Transmembrane</keyword>
<keyword evidence="3" id="KW-1185">Reference proteome</keyword>
<evidence type="ECO:0008006" key="4">
    <source>
        <dbReference type="Google" id="ProtNLM"/>
    </source>
</evidence>
<keyword evidence="1" id="KW-0472">Membrane</keyword>
<accession>A0ABX4Q785</accession>